<proteinExistence type="predicted"/>
<accession>A0A0B7IRU4</accession>
<dbReference type="EMBL" id="CDOL01000229">
    <property type="protein sequence ID" value="CEN53329.1"/>
    <property type="molecule type" value="Genomic_DNA"/>
</dbReference>
<name>A0A0B7IRU4_9FLAO</name>
<organism evidence="1 2">
    <name type="scientific">Capnocytophaga canis</name>
    <dbReference type="NCBI Taxonomy" id="1848903"/>
    <lineage>
        <taxon>Bacteria</taxon>
        <taxon>Pseudomonadati</taxon>
        <taxon>Bacteroidota</taxon>
        <taxon>Flavobacteriia</taxon>
        <taxon>Flavobacteriales</taxon>
        <taxon>Flavobacteriaceae</taxon>
        <taxon>Capnocytophaga</taxon>
    </lineage>
</organism>
<reference evidence="1 2" key="1">
    <citation type="submission" date="2015-01" db="EMBL/GenBank/DDBJ databases">
        <authorList>
            <person name="Xiang T."/>
            <person name="Song Y."/>
            <person name="Huang L."/>
            <person name="Wang B."/>
            <person name="Wu P."/>
        </authorList>
    </citation>
    <scope>NUCLEOTIDE SEQUENCE [LARGE SCALE GENOMIC DNA]</scope>
    <source>
        <strain evidence="1 2">CcD93</strain>
    </source>
</reference>
<evidence type="ECO:0000313" key="1">
    <source>
        <dbReference type="EMBL" id="CEN53329.1"/>
    </source>
</evidence>
<evidence type="ECO:0000313" key="2">
    <source>
        <dbReference type="Proteomes" id="UP000038200"/>
    </source>
</evidence>
<protein>
    <submittedName>
        <fullName evidence="1">Uncharacterized protein</fullName>
    </submittedName>
</protein>
<dbReference type="AlphaFoldDB" id="A0A0B7IRU4"/>
<gene>
    <name evidence="1" type="ORF">CCAND93_400009</name>
</gene>
<dbReference type="Proteomes" id="UP000038200">
    <property type="component" value="Unassembled WGS sequence"/>
</dbReference>
<sequence>MQNGQLKAGYNVDISTENQFITYSNIHQTTANTTT</sequence>